<accession>A0ABP3KX03</accession>
<feature type="transmembrane region" description="Helical" evidence="1">
    <location>
        <begin position="5"/>
        <end position="23"/>
    </location>
</feature>
<reference evidence="3" key="1">
    <citation type="journal article" date="2019" name="Int. J. Syst. Evol. Microbiol.">
        <title>The Global Catalogue of Microorganisms (GCM) 10K type strain sequencing project: providing services to taxonomists for standard genome sequencing and annotation.</title>
        <authorList>
            <consortium name="The Broad Institute Genomics Platform"/>
            <consortium name="The Broad Institute Genome Sequencing Center for Infectious Disease"/>
            <person name="Wu L."/>
            <person name="Ma J."/>
        </authorList>
    </citation>
    <scope>NUCLEOTIDE SEQUENCE [LARGE SCALE GENOMIC DNA]</scope>
    <source>
        <strain evidence="3">JCM 14232</strain>
    </source>
</reference>
<organism evidence="2 3">
    <name type="scientific">Alkalibacterium indicireducens</name>
    <dbReference type="NCBI Taxonomy" id="398758"/>
    <lineage>
        <taxon>Bacteria</taxon>
        <taxon>Bacillati</taxon>
        <taxon>Bacillota</taxon>
        <taxon>Bacilli</taxon>
        <taxon>Lactobacillales</taxon>
        <taxon>Carnobacteriaceae</taxon>
        <taxon>Alkalibacterium</taxon>
    </lineage>
</organism>
<name>A0ABP3KX03_9LACT</name>
<keyword evidence="1" id="KW-0812">Transmembrane</keyword>
<keyword evidence="1" id="KW-1133">Transmembrane helix</keyword>
<protein>
    <submittedName>
        <fullName evidence="2">Uncharacterized protein</fullName>
    </submittedName>
</protein>
<dbReference type="Proteomes" id="UP001410648">
    <property type="component" value="Unassembled WGS sequence"/>
</dbReference>
<evidence type="ECO:0000313" key="2">
    <source>
        <dbReference type="EMBL" id="GAA0488684.1"/>
    </source>
</evidence>
<evidence type="ECO:0000256" key="1">
    <source>
        <dbReference type="SAM" id="Phobius"/>
    </source>
</evidence>
<comment type="caution">
    <text evidence="2">The sequence shown here is derived from an EMBL/GenBank/DDBJ whole genome shotgun (WGS) entry which is preliminary data.</text>
</comment>
<dbReference type="EMBL" id="BAAADA010000144">
    <property type="protein sequence ID" value="GAA0488684.1"/>
    <property type="molecule type" value="Genomic_DNA"/>
</dbReference>
<keyword evidence="1" id="KW-0472">Membrane</keyword>
<evidence type="ECO:0000313" key="3">
    <source>
        <dbReference type="Proteomes" id="UP001410648"/>
    </source>
</evidence>
<sequence length="102" mass="11817">MIFKVLAGMFIFIIVVGLYVTLFRANGSLQFEPAGFTFFQFQRNPITDEVLERAALFAVPIFSLIHVYVLLKGSQLFDKLYEGYTPFSPDELKEDKLYHDRI</sequence>
<gene>
    <name evidence="2" type="ORF">GCM10008936_15980</name>
</gene>
<keyword evidence="3" id="KW-1185">Reference proteome</keyword>
<proteinExistence type="predicted"/>
<feature type="transmembrane region" description="Helical" evidence="1">
    <location>
        <begin position="54"/>
        <end position="71"/>
    </location>
</feature>
<dbReference type="RefSeq" id="WP_346025005.1">
    <property type="nucleotide sequence ID" value="NZ_BAAADA010000144.1"/>
</dbReference>